<evidence type="ECO:0000313" key="2">
    <source>
        <dbReference type="EMBL" id="KDR69861.1"/>
    </source>
</evidence>
<proteinExistence type="predicted"/>
<feature type="chain" id="PRO_5001645797" evidence="1">
    <location>
        <begin position="21"/>
        <end position="222"/>
    </location>
</feature>
<evidence type="ECO:0000313" key="3">
    <source>
        <dbReference type="Proteomes" id="UP000027222"/>
    </source>
</evidence>
<dbReference type="STRING" id="685588.A0A067SG31"/>
<keyword evidence="3" id="KW-1185">Reference proteome</keyword>
<keyword evidence="1" id="KW-0732">Signal</keyword>
<gene>
    <name evidence="2" type="ORF">GALMADRAFT_1351979</name>
</gene>
<dbReference type="EMBL" id="KL142400">
    <property type="protein sequence ID" value="KDR69861.1"/>
    <property type="molecule type" value="Genomic_DNA"/>
</dbReference>
<name>A0A067SG31_GALM3</name>
<accession>A0A067SG31</accession>
<sequence>MVSIKALSVFLAATIVGVSAETHTVHFDNRCGRGTPTLIQGGNVLSTGGDFTINGPLFGAIAHSFSVTSGFGYFNGCDGSGADCTNGGCPMAFRNPNDNFAQVACQSNNYFRTTDSELFFFSFQLQVRLAATRVRLLPIVTRFTLNREPKPSTLLTRFIDDTHAMWDCHWTTKRIQTRHTFSLFHSQDLTSDVFPVSISWIYSPKHTNGQFSDHTRTIIGNL</sequence>
<protein>
    <submittedName>
        <fullName evidence="2">Uncharacterized protein</fullName>
    </submittedName>
</protein>
<dbReference type="AlphaFoldDB" id="A0A067SG31"/>
<dbReference type="OrthoDB" id="3342934at2759"/>
<organism evidence="2 3">
    <name type="scientific">Galerina marginata (strain CBS 339.88)</name>
    <dbReference type="NCBI Taxonomy" id="685588"/>
    <lineage>
        <taxon>Eukaryota</taxon>
        <taxon>Fungi</taxon>
        <taxon>Dikarya</taxon>
        <taxon>Basidiomycota</taxon>
        <taxon>Agaricomycotina</taxon>
        <taxon>Agaricomycetes</taxon>
        <taxon>Agaricomycetidae</taxon>
        <taxon>Agaricales</taxon>
        <taxon>Agaricineae</taxon>
        <taxon>Strophariaceae</taxon>
        <taxon>Galerina</taxon>
    </lineage>
</organism>
<dbReference type="HOGENOM" id="CLU_1245454_0_0_1"/>
<dbReference type="Proteomes" id="UP000027222">
    <property type="component" value="Unassembled WGS sequence"/>
</dbReference>
<evidence type="ECO:0000256" key="1">
    <source>
        <dbReference type="SAM" id="SignalP"/>
    </source>
</evidence>
<reference evidence="3" key="1">
    <citation type="journal article" date="2014" name="Proc. Natl. Acad. Sci. U.S.A.">
        <title>Extensive sampling of basidiomycete genomes demonstrates inadequacy of the white-rot/brown-rot paradigm for wood decay fungi.</title>
        <authorList>
            <person name="Riley R."/>
            <person name="Salamov A.A."/>
            <person name="Brown D.W."/>
            <person name="Nagy L.G."/>
            <person name="Floudas D."/>
            <person name="Held B.W."/>
            <person name="Levasseur A."/>
            <person name="Lombard V."/>
            <person name="Morin E."/>
            <person name="Otillar R."/>
            <person name="Lindquist E.A."/>
            <person name="Sun H."/>
            <person name="LaButti K.M."/>
            <person name="Schmutz J."/>
            <person name="Jabbour D."/>
            <person name="Luo H."/>
            <person name="Baker S.E."/>
            <person name="Pisabarro A.G."/>
            <person name="Walton J.D."/>
            <person name="Blanchette R.A."/>
            <person name="Henrissat B."/>
            <person name="Martin F."/>
            <person name="Cullen D."/>
            <person name="Hibbett D.S."/>
            <person name="Grigoriev I.V."/>
        </authorList>
    </citation>
    <scope>NUCLEOTIDE SEQUENCE [LARGE SCALE GENOMIC DNA]</scope>
    <source>
        <strain evidence="3">CBS 339.88</strain>
    </source>
</reference>
<feature type="signal peptide" evidence="1">
    <location>
        <begin position="1"/>
        <end position="20"/>
    </location>
</feature>